<sequence length="68" mass="7661">MSTQNLQTQTTRIPNRTPTAPGRRPPRDRTNPTERVQRTFSTRNTNRLENLIDDCNSAFVTPSSGSSD</sequence>
<feature type="region of interest" description="Disordered" evidence="1">
    <location>
        <begin position="1"/>
        <end position="40"/>
    </location>
</feature>
<feature type="compositionally biased region" description="Basic and acidic residues" evidence="1">
    <location>
        <begin position="25"/>
        <end position="37"/>
    </location>
</feature>
<dbReference type="KEGG" id="hlr:HALLA_17325"/>
<protein>
    <submittedName>
        <fullName evidence="2">Uncharacterized protein</fullName>
    </submittedName>
</protein>
<organism evidence="2 3">
    <name type="scientific">Halostagnicola larsenii XH-48</name>
    <dbReference type="NCBI Taxonomy" id="797299"/>
    <lineage>
        <taxon>Archaea</taxon>
        <taxon>Methanobacteriati</taxon>
        <taxon>Methanobacteriota</taxon>
        <taxon>Stenosarchaea group</taxon>
        <taxon>Halobacteria</taxon>
        <taxon>Halobacteriales</taxon>
        <taxon>Natrialbaceae</taxon>
        <taxon>Halostagnicola</taxon>
    </lineage>
</organism>
<dbReference type="OrthoDB" id="204750at2157"/>
<reference evidence="2 3" key="1">
    <citation type="submission" date="2014-01" db="EMBL/GenBank/DDBJ databases">
        <authorList>
            <consortium name="DOE Joint Genome Institute"/>
            <person name="Anderson I."/>
            <person name="Huntemann M."/>
            <person name="Han J."/>
            <person name="Chen A."/>
            <person name="Kyrpides N."/>
            <person name="Mavromatis K."/>
            <person name="Markowitz V."/>
            <person name="Palaniappan K."/>
            <person name="Ivanova N."/>
            <person name="Schaumberg A."/>
            <person name="Pati A."/>
            <person name="Liolios K."/>
            <person name="Nordberg H.P."/>
            <person name="Cantor M.N."/>
            <person name="Hua S.X."/>
            <person name="Woyke T."/>
        </authorList>
    </citation>
    <scope>NUCLEOTIDE SEQUENCE [LARGE SCALE GENOMIC DNA]</scope>
    <source>
        <strain evidence="2 3">XH-48</strain>
    </source>
</reference>
<feature type="compositionally biased region" description="Polar residues" evidence="1">
    <location>
        <begin position="1"/>
        <end position="13"/>
    </location>
</feature>
<accession>W0JUT8</accession>
<evidence type="ECO:0000313" key="2">
    <source>
        <dbReference type="EMBL" id="AHG01122.1"/>
    </source>
</evidence>
<dbReference type="Proteomes" id="UP000019024">
    <property type="component" value="Chromosome"/>
</dbReference>
<evidence type="ECO:0000313" key="3">
    <source>
        <dbReference type="Proteomes" id="UP000019024"/>
    </source>
</evidence>
<proteinExistence type="predicted"/>
<dbReference type="RefSeq" id="WP_049953539.1">
    <property type="nucleotide sequence ID" value="NZ_CP007055.1"/>
</dbReference>
<dbReference type="HOGENOM" id="CLU_2783917_0_0_2"/>
<dbReference type="EMBL" id="CP007055">
    <property type="protein sequence ID" value="AHG01122.1"/>
    <property type="molecule type" value="Genomic_DNA"/>
</dbReference>
<gene>
    <name evidence="2" type="ORF">HALLA_17325</name>
</gene>
<dbReference type="AlphaFoldDB" id="W0JUT8"/>
<dbReference type="STRING" id="797299.HALLA_17325"/>
<keyword evidence="3" id="KW-1185">Reference proteome</keyword>
<dbReference type="GeneID" id="25146166"/>
<name>W0JUT8_9EURY</name>
<evidence type="ECO:0000256" key="1">
    <source>
        <dbReference type="SAM" id="MobiDB-lite"/>
    </source>
</evidence>